<feature type="compositionally biased region" description="Acidic residues" evidence="1">
    <location>
        <begin position="164"/>
        <end position="175"/>
    </location>
</feature>
<organism evidence="2 3">
    <name type="scientific">Monosporascus ibericus</name>
    <dbReference type="NCBI Taxonomy" id="155417"/>
    <lineage>
        <taxon>Eukaryota</taxon>
        <taxon>Fungi</taxon>
        <taxon>Dikarya</taxon>
        <taxon>Ascomycota</taxon>
        <taxon>Pezizomycotina</taxon>
        <taxon>Sordariomycetes</taxon>
        <taxon>Xylariomycetidae</taxon>
        <taxon>Xylariales</taxon>
        <taxon>Xylariales incertae sedis</taxon>
        <taxon>Monosporascus</taxon>
    </lineage>
</organism>
<proteinExistence type="predicted"/>
<feature type="compositionally biased region" description="Polar residues" evidence="1">
    <location>
        <begin position="8"/>
        <end position="24"/>
    </location>
</feature>
<feature type="region of interest" description="Disordered" evidence="1">
    <location>
        <begin position="124"/>
        <end position="188"/>
    </location>
</feature>
<feature type="compositionally biased region" description="Basic and acidic residues" evidence="1">
    <location>
        <begin position="140"/>
        <end position="158"/>
    </location>
</feature>
<evidence type="ECO:0000256" key="1">
    <source>
        <dbReference type="SAM" id="MobiDB-lite"/>
    </source>
</evidence>
<evidence type="ECO:0000313" key="2">
    <source>
        <dbReference type="EMBL" id="RYO83101.1"/>
    </source>
</evidence>
<feature type="compositionally biased region" description="Polar residues" evidence="1">
    <location>
        <begin position="124"/>
        <end position="139"/>
    </location>
</feature>
<dbReference type="Proteomes" id="UP000293360">
    <property type="component" value="Unassembled WGS sequence"/>
</dbReference>
<sequence>MFNGINMEISSGSPCTPWNGSNETDPADYDKNQDTKPQIGLNVPGVSNVMGYEDSADEDDLGSEYSAEEDNEWSGEPDRIGDAVLASVPDLKLAALLIVELYKEYAQDQECKIGGWQKAVITCRGSNGPPTNQEPSDNSPADRDHGNSRKRRRLDDPPGRGSNDDDWEEKDEGDGDGSPPNPKGGLASVPLGSKMFACPFHKMDPERFCVNEATNIEFRTCESGFKSIQRVKYGSLYPTHGKDRAESHAELTKHSQLEDACRRGNPELKQGITAEQWALLKGGSGKKRPRVSPVERWWEIWDIIFPGKQRPDHPWFESVNRGTLQISPIGENGRVTKVFQKQLEQNLSDGKIVFMPGREEETKRKLITLIQSSLNLSVRIWGTATPSLTTSSGMIANTQYDRPATPVDYGNMVNPFGIVTGPGMVVEKHGGQQALMMDQTTAPVPMNLDTSQRSMSVIPSQQPLSTCTSPQPFNAPHSMALMPSPQALGASPAPQQFHVMPSHLHGYQPEATHPFIYNQTPMFVSGSLQDYWPSPDYLVSNNGKDDLRYVQPSSRSPQIQNGR</sequence>
<dbReference type="PANTHER" id="PTHR38166:SF1">
    <property type="entry name" value="C2H2-TYPE DOMAIN-CONTAINING PROTEIN"/>
    <property type="match status" value="1"/>
</dbReference>
<feature type="region of interest" description="Disordered" evidence="1">
    <location>
        <begin position="1"/>
        <end position="78"/>
    </location>
</feature>
<feature type="compositionally biased region" description="Acidic residues" evidence="1">
    <location>
        <begin position="54"/>
        <end position="75"/>
    </location>
</feature>
<reference evidence="2 3" key="1">
    <citation type="submission" date="2018-06" db="EMBL/GenBank/DDBJ databases">
        <title>Complete Genomes of Monosporascus.</title>
        <authorList>
            <person name="Robinson A.J."/>
            <person name="Natvig D.O."/>
        </authorList>
    </citation>
    <scope>NUCLEOTIDE SEQUENCE [LARGE SCALE GENOMIC DNA]</scope>
    <source>
        <strain evidence="2 3">CBS 110550</strain>
    </source>
</reference>
<feature type="region of interest" description="Disordered" evidence="1">
    <location>
        <begin position="543"/>
        <end position="563"/>
    </location>
</feature>
<comment type="caution">
    <text evidence="2">The sequence shown here is derived from an EMBL/GenBank/DDBJ whole genome shotgun (WGS) entry which is preliminary data.</text>
</comment>
<protein>
    <submittedName>
        <fullName evidence="2">Uncharacterized protein</fullName>
    </submittedName>
</protein>
<accession>A0A4Q4SXL2</accession>
<name>A0A4Q4SXL2_9PEZI</name>
<evidence type="ECO:0000313" key="3">
    <source>
        <dbReference type="Proteomes" id="UP000293360"/>
    </source>
</evidence>
<dbReference type="OrthoDB" id="3564303at2759"/>
<gene>
    <name evidence="2" type="ORF">DL764_009507</name>
</gene>
<dbReference type="STRING" id="155417.A0A4Q4SXL2"/>
<dbReference type="EMBL" id="QJNU01000912">
    <property type="protein sequence ID" value="RYO83101.1"/>
    <property type="molecule type" value="Genomic_DNA"/>
</dbReference>
<dbReference type="PANTHER" id="PTHR38166">
    <property type="entry name" value="C2H2-TYPE DOMAIN-CONTAINING PROTEIN-RELATED"/>
    <property type="match status" value="1"/>
</dbReference>
<feature type="compositionally biased region" description="Polar residues" evidence="1">
    <location>
        <begin position="551"/>
        <end position="563"/>
    </location>
</feature>
<keyword evidence="3" id="KW-1185">Reference proteome</keyword>
<dbReference type="AlphaFoldDB" id="A0A4Q4SXL2"/>